<dbReference type="Pfam" id="PF04391">
    <property type="entry name" value="DUF533"/>
    <property type="match status" value="1"/>
</dbReference>
<evidence type="ECO:0000313" key="2">
    <source>
        <dbReference type="EMBL" id="MBL0408265.1"/>
    </source>
</evidence>
<reference evidence="2" key="1">
    <citation type="submission" date="2021-01" db="EMBL/GenBank/DDBJ databases">
        <title>Microvirga sp.</title>
        <authorList>
            <person name="Kim M.K."/>
        </authorList>
    </citation>
    <scope>NUCLEOTIDE SEQUENCE</scope>
    <source>
        <strain evidence="2">5420S-16</strain>
    </source>
</reference>
<comment type="caution">
    <text evidence="2">The sequence shown here is derived from an EMBL/GenBank/DDBJ whole genome shotgun (WGS) entry which is preliminary data.</text>
</comment>
<evidence type="ECO:0000313" key="3">
    <source>
        <dbReference type="Proteomes" id="UP000605848"/>
    </source>
</evidence>
<gene>
    <name evidence="2" type="ORF">JKG68_30760</name>
</gene>
<dbReference type="CDD" id="cd07178">
    <property type="entry name" value="terB_like_YebE"/>
    <property type="match status" value="1"/>
</dbReference>
<dbReference type="EMBL" id="JAEQMY010000175">
    <property type="protein sequence ID" value="MBL0408265.1"/>
    <property type="molecule type" value="Genomic_DNA"/>
</dbReference>
<accession>A0A936ZID7</accession>
<dbReference type="InterPro" id="IPR029024">
    <property type="entry name" value="TerB-like"/>
</dbReference>
<dbReference type="AlphaFoldDB" id="A0A936ZID7"/>
<dbReference type="RefSeq" id="WP_202066080.1">
    <property type="nucleotide sequence ID" value="NZ_JAEQMY010000175.1"/>
</dbReference>
<dbReference type="Gene3D" id="1.10.3680.10">
    <property type="entry name" value="TerB-like"/>
    <property type="match status" value="1"/>
</dbReference>
<organism evidence="2 3">
    <name type="scientific">Microvirga aerilata</name>
    <dbReference type="NCBI Taxonomy" id="670292"/>
    <lineage>
        <taxon>Bacteria</taxon>
        <taxon>Pseudomonadati</taxon>
        <taxon>Pseudomonadota</taxon>
        <taxon>Alphaproteobacteria</taxon>
        <taxon>Hyphomicrobiales</taxon>
        <taxon>Methylobacteriaceae</taxon>
        <taxon>Microvirga</taxon>
    </lineage>
</organism>
<dbReference type="Proteomes" id="UP000605848">
    <property type="component" value="Unassembled WGS sequence"/>
</dbReference>
<evidence type="ECO:0000256" key="1">
    <source>
        <dbReference type="SAM" id="MobiDB-lite"/>
    </source>
</evidence>
<name>A0A936ZID7_9HYPH</name>
<feature type="region of interest" description="Disordered" evidence="1">
    <location>
        <begin position="115"/>
        <end position="142"/>
    </location>
</feature>
<sequence>MVDYRKLLDAFVGAMGRPDQQNAGGSASGGLRQQVEKGVSQVTGGSPDQLLQKAKDFATQHPGMTQTALLGLAGLLFGRRKKGKVTGSLVKLGGLAVIGGLAYKAFQNQQAAKNSVGTGSVGTGSAGTGSAAEPQEAAPAGLVPSEEAVAQTALSLPETSRFHPVSQTEDDALLFLRTMVAAAASDGQIDDAERSRIVKGLTEAGIDPEATRWLETEIASPADVEELAAGVTDPEKAAQVYSAARIAIDPDTIQEREFLNQLAEALDLDQAVRAQIDSTAGAMA</sequence>
<feature type="region of interest" description="Disordered" evidence="1">
    <location>
        <begin position="19"/>
        <end position="46"/>
    </location>
</feature>
<dbReference type="InterPro" id="IPR007486">
    <property type="entry name" value="YebE"/>
</dbReference>
<proteinExistence type="predicted"/>
<protein>
    <submittedName>
        <fullName evidence="2">Tellurite resistance TerB family protein</fullName>
    </submittedName>
</protein>
<dbReference type="SUPFAM" id="SSF158682">
    <property type="entry name" value="TerB-like"/>
    <property type="match status" value="1"/>
</dbReference>
<keyword evidence="3" id="KW-1185">Reference proteome</keyword>